<feature type="domain" description="Anoctamin transmembrane" evidence="7">
    <location>
        <begin position="102"/>
        <end position="356"/>
    </location>
</feature>
<feature type="transmembrane region" description="Helical" evidence="6">
    <location>
        <begin position="26"/>
        <end position="48"/>
    </location>
</feature>
<dbReference type="EMBL" id="CAJPEV010003058">
    <property type="protein sequence ID" value="CAG0898786.1"/>
    <property type="molecule type" value="Genomic_DNA"/>
</dbReference>
<evidence type="ECO:0000313" key="8">
    <source>
        <dbReference type="EMBL" id="CAD7250756.1"/>
    </source>
</evidence>
<proteinExistence type="inferred from homology"/>
<dbReference type="AlphaFoldDB" id="A0A7R9AB30"/>
<evidence type="ECO:0000313" key="9">
    <source>
        <dbReference type="Proteomes" id="UP000677054"/>
    </source>
</evidence>
<keyword evidence="4 6" id="KW-1133">Transmembrane helix</keyword>
<feature type="non-terminal residue" evidence="8">
    <location>
        <position position="1"/>
    </location>
</feature>
<dbReference type="PANTHER" id="PTHR12308:SF84">
    <property type="entry name" value="ANOCTAMIN"/>
    <property type="match status" value="1"/>
</dbReference>
<feature type="transmembrane region" description="Helical" evidence="6">
    <location>
        <begin position="186"/>
        <end position="205"/>
    </location>
</feature>
<comment type="subcellular location">
    <subcellularLocation>
        <location evidence="1 6">Membrane</location>
        <topology evidence="1 6">Multi-pass membrane protein</topology>
    </subcellularLocation>
</comment>
<comment type="caution">
    <text evidence="6">Lacks conserved residue(s) required for the propagation of feature annotation.</text>
</comment>
<feature type="transmembrane region" description="Helical" evidence="6">
    <location>
        <begin position="121"/>
        <end position="140"/>
    </location>
</feature>
<dbReference type="PANTHER" id="PTHR12308">
    <property type="entry name" value="ANOCTAMIN"/>
    <property type="match status" value="1"/>
</dbReference>
<evidence type="ECO:0000259" key="7">
    <source>
        <dbReference type="Pfam" id="PF04547"/>
    </source>
</evidence>
<comment type="similarity">
    <text evidence="2 6">Belongs to the anoctamin family.</text>
</comment>
<name>A0A7R9AB30_9CRUS</name>
<dbReference type="InterPro" id="IPR049452">
    <property type="entry name" value="Anoctamin_TM"/>
</dbReference>
<organism evidence="8">
    <name type="scientific">Darwinula stevensoni</name>
    <dbReference type="NCBI Taxonomy" id="69355"/>
    <lineage>
        <taxon>Eukaryota</taxon>
        <taxon>Metazoa</taxon>
        <taxon>Ecdysozoa</taxon>
        <taxon>Arthropoda</taxon>
        <taxon>Crustacea</taxon>
        <taxon>Oligostraca</taxon>
        <taxon>Ostracoda</taxon>
        <taxon>Podocopa</taxon>
        <taxon>Podocopida</taxon>
        <taxon>Darwinulocopina</taxon>
        <taxon>Darwinuloidea</taxon>
        <taxon>Darwinulidae</taxon>
        <taxon>Darwinula</taxon>
    </lineage>
</organism>
<dbReference type="InterPro" id="IPR007632">
    <property type="entry name" value="Anoctamin"/>
</dbReference>
<keyword evidence="5 6" id="KW-0472">Membrane</keyword>
<protein>
    <recommendedName>
        <fullName evidence="6">Anoctamin</fullName>
    </recommendedName>
</protein>
<dbReference type="GO" id="GO:0005254">
    <property type="term" value="F:chloride channel activity"/>
    <property type="evidence" value="ECO:0007669"/>
    <property type="project" value="TreeGrafter"/>
</dbReference>
<dbReference type="GO" id="GO:0005886">
    <property type="term" value="C:plasma membrane"/>
    <property type="evidence" value="ECO:0007669"/>
    <property type="project" value="TreeGrafter"/>
</dbReference>
<evidence type="ECO:0000256" key="1">
    <source>
        <dbReference type="ARBA" id="ARBA00004141"/>
    </source>
</evidence>
<accession>A0A7R9AB30</accession>
<keyword evidence="9" id="KW-1185">Reference proteome</keyword>
<sequence length="405" mass="46086">AKEIRKEMYEEEPYIPGWHRCGKFSITASLIFILLLLVLGAVFGVVVYRITIIAALNTCRIYEIKTHPRIFASFSAAIMNLIVIQFFNWGQLYSHPGEKEARQSFRYDPCGPVGCLLELSIQLFVFIVIKQIFQIMWGLIAPKLQRWWKMLVNRKCHQSISSLEENNALSPVSEEMVLHDEYLEKAIQFGLVTLFVAAFPLAPLVTLPTNIIKLRMEAKKFLCSKRRVIPKRAQDIGAWSDILSTVTNIAIVCNAFVIAFTTDIIPRLAYRIWYTSDLNLRGYINASLAVFNTSDFNKDFLSDEYINGTMPETCRFPGYRAPRASSNQNGPHNSFGVTEVFWHMIAARLAFVVIFEAETDSQRENRTNEMEEEIGATQIPAKVDPIIIKVNPPDLPGYIAVETSE</sequence>
<dbReference type="OrthoDB" id="296386at2759"/>
<dbReference type="EMBL" id="LR902575">
    <property type="protein sequence ID" value="CAD7250756.1"/>
    <property type="molecule type" value="Genomic_DNA"/>
</dbReference>
<evidence type="ECO:0000256" key="2">
    <source>
        <dbReference type="ARBA" id="ARBA00009671"/>
    </source>
</evidence>
<dbReference type="Proteomes" id="UP000677054">
    <property type="component" value="Unassembled WGS sequence"/>
</dbReference>
<dbReference type="Pfam" id="PF04547">
    <property type="entry name" value="Anoctamin"/>
    <property type="match status" value="2"/>
</dbReference>
<feature type="transmembrane region" description="Helical" evidence="6">
    <location>
        <begin position="69"/>
        <end position="87"/>
    </location>
</feature>
<reference evidence="8" key="1">
    <citation type="submission" date="2020-11" db="EMBL/GenBank/DDBJ databases">
        <authorList>
            <person name="Tran Van P."/>
        </authorList>
    </citation>
    <scope>NUCLEOTIDE SEQUENCE</scope>
</reference>
<evidence type="ECO:0000256" key="3">
    <source>
        <dbReference type="ARBA" id="ARBA00022692"/>
    </source>
</evidence>
<feature type="domain" description="Anoctamin transmembrane" evidence="7">
    <location>
        <begin position="8"/>
        <end position="89"/>
    </location>
</feature>
<evidence type="ECO:0000256" key="6">
    <source>
        <dbReference type="RuleBase" id="RU280814"/>
    </source>
</evidence>
<keyword evidence="3 6" id="KW-0812">Transmembrane</keyword>
<evidence type="ECO:0000256" key="4">
    <source>
        <dbReference type="ARBA" id="ARBA00022989"/>
    </source>
</evidence>
<evidence type="ECO:0000256" key="5">
    <source>
        <dbReference type="ARBA" id="ARBA00023136"/>
    </source>
</evidence>
<gene>
    <name evidence="8" type="ORF">DSTB1V02_LOCUS10525</name>
</gene>